<accession>A0ABS4GPM4</accession>
<keyword evidence="2" id="KW-0288">FMN</keyword>
<keyword evidence="1" id="KW-0285">Flavoprotein</keyword>
<organism evidence="5 6">
    <name type="scientific">Ammoniphilus resinae</name>
    <dbReference type="NCBI Taxonomy" id="861532"/>
    <lineage>
        <taxon>Bacteria</taxon>
        <taxon>Bacillati</taxon>
        <taxon>Bacillota</taxon>
        <taxon>Bacilli</taxon>
        <taxon>Bacillales</taxon>
        <taxon>Paenibacillaceae</taxon>
        <taxon>Aneurinibacillus group</taxon>
        <taxon>Ammoniphilus</taxon>
    </lineage>
</organism>
<name>A0ABS4GPM4_9BACL</name>
<sequence>MVLNLADFQMQFCDGRAPHLYEGDTKVLIDQIVSADAFIIGTPVYRGSITGVLKNLFDVIPNDALRGKVIGFIATGGTYHHFLAIEHQLHPIAGYFSAFVVPGGVYAHNEHYADGELTSPEIIGRLKALGESVVEIRQRLGGGFIGVEKPLIPRKSL</sequence>
<keyword evidence="6" id="KW-1185">Reference proteome</keyword>
<evidence type="ECO:0000313" key="6">
    <source>
        <dbReference type="Proteomes" id="UP001519343"/>
    </source>
</evidence>
<dbReference type="Gene3D" id="3.40.50.360">
    <property type="match status" value="1"/>
</dbReference>
<dbReference type="InterPro" id="IPR005025">
    <property type="entry name" value="FMN_Rdtase-like_dom"/>
</dbReference>
<dbReference type="Pfam" id="PF03358">
    <property type="entry name" value="FMN_red"/>
    <property type="match status" value="1"/>
</dbReference>
<dbReference type="InterPro" id="IPR029039">
    <property type="entry name" value="Flavoprotein-like_sf"/>
</dbReference>
<gene>
    <name evidence="5" type="ORF">J2Z37_002220</name>
</gene>
<keyword evidence="3" id="KW-0560">Oxidoreductase</keyword>
<protein>
    <submittedName>
        <fullName evidence="5">NAD(P)H-dependent FMN reductase</fullName>
    </submittedName>
</protein>
<dbReference type="Proteomes" id="UP001519343">
    <property type="component" value="Unassembled WGS sequence"/>
</dbReference>
<evidence type="ECO:0000259" key="4">
    <source>
        <dbReference type="Pfam" id="PF03358"/>
    </source>
</evidence>
<proteinExistence type="predicted"/>
<reference evidence="5 6" key="1">
    <citation type="submission" date="2021-03" db="EMBL/GenBank/DDBJ databases">
        <title>Genomic Encyclopedia of Type Strains, Phase IV (KMG-IV): sequencing the most valuable type-strain genomes for metagenomic binning, comparative biology and taxonomic classification.</title>
        <authorList>
            <person name="Goeker M."/>
        </authorList>
    </citation>
    <scope>NUCLEOTIDE SEQUENCE [LARGE SCALE GENOMIC DNA]</scope>
    <source>
        <strain evidence="5 6">DSM 24738</strain>
    </source>
</reference>
<dbReference type="EMBL" id="JAGGKT010000005">
    <property type="protein sequence ID" value="MBP1932219.1"/>
    <property type="molecule type" value="Genomic_DNA"/>
</dbReference>
<dbReference type="SUPFAM" id="SSF52218">
    <property type="entry name" value="Flavoproteins"/>
    <property type="match status" value="1"/>
</dbReference>
<dbReference type="InterPro" id="IPR051814">
    <property type="entry name" value="NAD(P)H-dep_FMN_reductase"/>
</dbReference>
<feature type="domain" description="NADPH-dependent FMN reductase-like" evidence="4">
    <location>
        <begin position="2"/>
        <end position="108"/>
    </location>
</feature>
<evidence type="ECO:0000256" key="1">
    <source>
        <dbReference type="ARBA" id="ARBA00022630"/>
    </source>
</evidence>
<dbReference type="PANTHER" id="PTHR43408:SF2">
    <property type="entry name" value="FMN REDUCTASE (NADPH)"/>
    <property type="match status" value="1"/>
</dbReference>
<evidence type="ECO:0000256" key="3">
    <source>
        <dbReference type="ARBA" id="ARBA00023002"/>
    </source>
</evidence>
<evidence type="ECO:0000313" key="5">
    <source>
        <dbReference type="EMBL" id="MBP1932219.1"/>
    </source>
</evidence>
<evidence type="ECO:0000256" key="2">
    <source>
        <dbReference type="ARBA" id="ARBA00022643"/>
    </source>
</evidence>
<comment type="caution">
    <text evidence="5">The sequence shown here is derived from an EMBL/GenBank/DDBJ whole genome shotgun (WGS) entry which is preliminary data.</text>
</comment>
<dbReference type="PANTHER" id="PTHR43408">
    <property type="entry name" value="FMN REDUCTASE (NADPH)"/>
    <property type="match status" value="1"/>
</dbReference>